<gene>
    <name evidence="1" type="ORF">DILT_LOCUS1372</name>
</gene>
<feature type="non-terminal residue" evidence="1">
    <location>
        <position position="75"/>
    </location>
</feature>
<dbReference type="Proteomes" id="UP000281553">
    <property type="component" value="Unassembled WGS sequence"/>
</dbReference>
<sequence length="75" mass="7563">MQTKPSESISWLNAEGVAGLMSEQDSNLAANSAAAGNLYAVSAANNLLASDSKLSLLGANVVSGSTKRACITAYS</sequence>
<name>A0A3P6RMU3_DIBLA</name>
<dbReference type="EMBL" id="UYRU01008961">
    <property type="protein sequence ID" value="VDK43228.1"/>
    <property type="molecule type" value="Genomic_DNA"/>
</dbReference>
<reference evidence="1 2" key="1">
    <citation type="submission" date="2018-11" db="EMBL/GenBank/DDBJ databases">
        <authorList>
            <consortium name="Pathogen Informatics"/>
        </authorList>
    </citation>
    <scope>NUCLEOTIDE SEQUENCE [LARGE SCALE GENOMIC DNA]</scope>
</reference>
<dbReference type="AlphaFoldDB" id="A0A3P6RMU3"/>
<evidence type="ECO:0000313" key="1">
    <source>
        <dbReference type="EMBL" id="VDK43228.1"/>
    </source>
</evidence>
<keyword evidence="2" id="KW-1185">Reference proteome</keyword>
<evidence type="ECO:0000313" key="2">
    <source>
        <dbReference type="Proteomes" id="UP000281553"/>
    </source>
</evidence>
<accession>A0A3P6RMU3</accession>
<proteinExistence type="predicted"/>
<protein>
    <submittedName>
        <fullName evidence="1">Uncharacterized protein</fullName>
    </submittedName>
</protein>
<organism evidence="1 2">
    <name type="scientific">Dibothriocephalus latus</name>
    <name type="common">Fish tapeworm</name>
    <name type="synonym">Diphyllobothrium latum</name>
    <dbReference type="NCBI Taxonomy" id="60516"/>
    <lineage>
        <taxon>Eukaryota</taxon>
        <taxon>Metazoa</taxon>
        <taxon>Spiralia</taxon>
        <taxon>Lophotrochozoa</taxon>
        <taxon>Platyhelminthes</taxon>
        <taxon>Cestoda</taxon>
        <taxon>Eucestoda</taxon>
        <taxon>Diphyllobothriidea</taxon>
        <taxon>Diphyllobothriidae</taxon>
        <taxon>Dibothriocephalus</taxon>
    </lineage>
</organism>